<dbReference type="InterPro" id="IPR029069">
    <property type="entry name" value="HotDog_dom_sf"/>
</dbReference>
<accession>A0A5N6T9A2</accession>
<dbReference type="SUPFAM" id="SSF54637">
    <property type="entry name" value="Thioesterase/thiol ester dehydrase-isomerase"/>
    <property type="match status" value="1"/>
</dbReference>
<reference evidence="2 3" key="1">
    <citation type="submission" date="2019-04" db="EMBL/GenBank/DDBJ databases">
        <title>Friends and foes A comparative genomics study of 23 Aspergillus species from section Flavi.</title>
        <authorList>
            <consortium name="DOE Joint Genome Institute"/>
            <person name="Kjaerbolling I."/>
            <person name="Vesth T."/>
            <person name="Frisvad J.C."/>
            <person name="Nybo J.L."/>
            <person name="Theobald S."/>
            <person name="Kildgaard S."/>
            <person name="Isbrandt T."/>
            <person name="Kuo A."/>
            <person name="Sato A."/>
            <person name="Lyhne E.K."/>
            <person name="Kogle M.E."/>
            <person name="Wiebenga A."/>
            <person name="Kun R.S."/>
            <person name="Lubbers R.J."/>
            <person name="Makela M.R."/>
            <person name="Barry K."/>
            <person name="Chovatia M."/>
            <person name="Clum A."/>
            <person name="Daum C."/>
            <person name="Haridas S."/>
            <person name="He G."/>
            <person name="LaButti K."/>
            <person name="Lipzen A."/>
            <person name="Mondo S."/>
            <person name="Riley R."/>
            <person name="Salamov A."/>
            <person name="Simmons B.A."/>
            <person name="Magnuson J.K."/>
            <person name="Henrissat B."/>
            <person name="Mortensen U.H."/>
            <person name="Larsen T.O."/>
            <person name="Devries R.P."/>
            <person name="Grigoriev I.V."/>
            <person name="Machida M."/>
            <person name="Baker S.E."/>
            <person name="Andersen M.R."/>
        </authorList>
    </citation>
    <scope>NUCLEOTIDE SEQUENCE [LARGE SCALE GENOMIC DNA]</scope>
    <source>
        <strain evidence="2 3">CBS 117625</strain>
    </source>
</reference>
<dbReference type="RefSeq" id="XP_031918988.1">
    <property type="nucleotide sequence ID" value="XM_032053221.1"/>
</dbReference>
<sequence>MFLALWLGHLSRAHIRSESRLSNLQTEGPPLEVCLGQPLAARLMQPSLSPEQLPVGTSINIIRSAPKPLQAKVTAEAKFLGQKGKIYQSEVTVRDEVAEIGRGTHESAIVDVARLENGAKKRGSTVEC</sequence>
<name>A0A5N6T9A2_ASPPS</name>
<evidence type="ECO:0000313" key="3">
    <source>
        <dbReference type="Proteomes" id="UP000325672"/>
    </source>
</evidence>
<protein>
    <recommendedName>
        <fullName evidence="1">Fluoroacetyl-CoA-specific thioesterase-like domain-containing protein</fullName>
    </recommendedName>
</protein>
<dbReference type="Gene3D" id="3.10.129.10">
    <property type="entry name" value="Hotdog Thioesterase"/>
    <property type="match status" value="1"/>
</dbReference>
<dbReference type="Pfam" id="PF22636">
    <property type="entry name" value="FlK"/>
    <property type="match status" value="1"/>
</dbReference>
<keyword evidence="3" id="KW-1185">Reference proteome</keyword>
<evidence type="ECO:0000259" key="1">
    <source>
        <dbReference type="Pfam" id="PF22636"/>
    </source>
</evidence>
<feature type="domain" description="Fluoroacetyl-CoA-specific thioesterase-like" evidence="1">
    <location>
        <begin position="39"/>
        <end position="112"/>
    </location>
</feature>
<dbReference type="GeneID" id="43637431"/>
<dbReference type="InterPro" id="IPR054485">
    <property type="entry name" value="FlK-like_dom"/>
</dbReference>
<dbReference type="OrthoDB" id="4487988at2759"/>
<dbReference type="EMBL" id="ML743553">
    <property type="protein sequence ID" value="KAE8142925.1"/>
    <property type="molecule type" value="Genomic_DNA"/>
</dbReference>
<dbReference type="Proteomes" id="UP000325672">
    <property type="component" value="Unassembled WGS sequence"/>
</dbReference>
<organism evidence="2 3">
    <name type="scientific">Aspergillus pseudotamarii</name>
    <dbReference type="NCBI Taxonomy" id="132259"/>
    <lineage>
        <taxon>Eukaryota</taxon>
        <taxon>Fungi</taxon>
        <taxon>Dikarya</taxon>
        <taxon>Ascomycota</taxon>
        <taxon>Pezizomycotina</taxon>
        <taxon>Eurotiomycetes</taxon>
        <taxon>Eurotiomycetidae</taxon>
        <taxon>Eurotiales</taxon>
        <taxon>Aspergillaceae</taxon>
        <taxon>Aspergillus</taxon>
        <taxon>Aspergillus subgen. Circumdati</taxon>
    </lineage>
</organism>
<evidence type="ECO:0000313" key="2">
    <source>
        <dbReference type="EMBL" id="KAE8142925.1"/>
    </source>
</evidence>
<proteinExistence type="predicted"/>
<gene>
    <name evidence="2" type="ORF">BDV38DRAFT_234259</name>
</gene>
<dbReference type="AlphaFoldDB" id="A0A5N6T9A2"/>